<evidence type="ECO:0000259" key="1">
    <source>
        <dbReference type="PROSITE" id="PS50995"/>
    </source>
</evidence>
<protein>
    <submittedName>
        <fullName evidence="2">DNA-binding transcriptional regulator, MarR family</fullName>
    </submittedName>
</protein>
<dbReference type="InterPro" id="IPR039422">
    <property type="entry name" value="MarR/SlyA-like"/>
</dbReference>
<keyword evidence="2" id="KW-0238">DNA-binding</keyword>
<dbReference type="Proteomes" id="UP000184932">
    <property type="component" value="Unassembled WGS sequence"/>
</dbReference>
<feature type="domain" description="HTH marR-type" evidence="1">
    <location>
        <begin position="20"/>
        <end position="153"/>
    </location>
</feature>
<dbReference type="PANTHER" id="PTHR33164">
    <property type="entry name" value="TRANSCRIPTIONAL REGULATOR, MARR FAMILY"/>
    <property type="match status" value="1"/>
</dbReference>
<dbReference type="SUPFAM" id="SSF46785">
    <property type="entry name" value="Winged helix' DNA-binding domain"/>
    <property type="match status" value="1"/>
</dbReference>
<dbReference type="EMBL" id="FSRL01000001">
    <property type="protein sequence ID" value="SIN75754.1"/>
    <property type="molecule type" value="Genomic_DNA"/>
</dbReference>
<accession>A0A1N6DYG6</accession>
<dbReference type="RefSeq" id="WP_074254361.1">
    <property type="nucleotide sequence ID" value="NZ_FSRL01000001.1"/>
</dbReference>
<dbReference type="STRING" id="1217970.SAMN05444002_0140"/>
<reference evidence="3" key="1">
    <citation type="submission" date="2016-11" db="EMBL/GenBank/DDBJ databases">
        <authorList>
            <person name="Varghese N."/>
            <person name="Submissions S."/>
        </authorList>
    </citation>
    <scope>NUCLEOTIDE SEQUENCE [LARGE SCALE GENOMIC DNA]</scope>
    <source>
        <strain evidence="3">DSM 29440</strain>
    </source>
</reference>
<dbReference type="InterPro" id="IPR000835">
    <property type="entry name" value="HTH_MarR-typ"/>
</dbReference>
<dbReference type="InterPro" id="IPR036390">
    <property type="entry name" value="WH_DNA-bd_sf"/>
</dbReference>
<dbReference type="AlphaFoldDB" id="A0A1N6DYG6"/>
<evidence type="ECO:0000313" key="2">
    <source>
        <dbReference type="EMBL" id="SIN75754.1"/>
    </source>
</evidence>
<evidence type="ECO:0000313" key="3">
    <source>
        <dbReference type="Proteomes" id="UP000184932"/>
    </source>
</evidence>
<dbReference type="GO" id="GO:0006950">
    <property type="term" value="P:response to stress"/>
    <property type="evidence" value="ECO:0007669"/>
    <property type="project" value="TreeGrafter"/>
</dbReference>
<dbReference type="GO" id="GO:0003700">
    <property type="term" value="F:DNA-binding transcription factor activity"/>
    <property type="evidence" value="ECO:0007669"/>
    <property type="project" value="InterPro"/>
</dbReference>
<gene>
    <name evidence="2" type="ORF">SAMN05444002_0140</name>
</gene>
<dbReference type="PANTHER" id="PTHR33164:SF13">
    <property type="entry name" value="4-HYDROXYPHENYLACETATE CATABOLISM PROTEIN"/>
    <property type="match status" value="1"/>
</dbReference>
<dbReference type="Pfam" id="PF12802">
    <property type="entry name" value="MarR_2"/>
    <property type="match status" value="1"/>
</dbReference>
<dbReference type="SMART" id="SM00347">
    <property type="entry name" value="HTH_MARR"/>
    <property type="match status" value="1"/>
</dbReference>
<name>A0A1N6DYG6_9RHOB</name>
<dbReference type="PROSITE" id="PS50995">
    <property type="entry name" value="HTH_MARR_2"/>
    <property type="match status" value="1"/>
</dbReference>
<sequence>MTDPAKIDPERIRERRSHEDLNVFSRLPAVYAASRRQGQQFLQFGGGISIMEWRVLWDLCEAGPMTIRDLATIQRADHSLLSRALPEMKRKGFVTMHRAQRDKRQTIVEATTEGRAAYELAAPVMARRRAALREALTEEETRRFIDLLDRVEMFLNTPAAEILQKDMAE</sequence>
<dbReference type="Gene3D" id="1.10.10.10">
    <property type="entry name" value="Winged helix-like DNA-binding domain superfamily/Winged helix DNA-binding domain"/>
    <property type="match status" value="1"/>
</dbReference>
<keyword evidence="3" id="KW-1185">Reference proteome</keyword>
<dbReference type="InterPro" id="IPR036388">
    <property type="entry name" value="WH-like_DNA-bd_sf"/>
</dbReference>
<proteinExistence type="predicted"/>
<dbReference type="GO" id="GO:0003677">
    <property type="term" value="F:DNA binding"/>
    <property type="evidence" value="ECO:0007669"/>
    <property type="project" value="UniProtKB-KW"/>
</dbReference>
<organism evidence="2 3">
    <name type="scientific">Vannielia litorea</name>
    <dbReference type="NCBI Taxonomy" id="1217970"/>
    <lineage>
        <taxon>Bacteria</taxon>
        <taxon>Pseudomonadati</taxon>
        <taxon>Pseudomonadota</taxon>
        <taxon>Alphaproteobacteria</taxon>
        <taxon>Rhodobacterales</taxon>
        <taxon>Paracoccaceae</taxon>
        <taxon>Vannielia</taxon>
    </lineage>
</organism>